<dbReference type="InterPro" id="IPR036028">
    <property type="entry name" value="SH3-like_dom_sf"/>
</dbReference>
<dbReference type="PROSITE" id="PS50002">
    <property type="entry name" value="SH3"/>
    <property type="match status" value="3"/>
</dbReference>
<dbReference type="Gene3D" id="3.30.505.10">
    <property type="entry name" value="SH2 domain"/>
    <property type="match status" value="1"/>
</dbReference>
<dbReference type="PANTHER" id="PTHR19969:SF14">
    <property type="entry name" value="DREADLOCKS, ISOFORM B"/>
    <property type="match status" value="1"/>
</dbReference>
<dbReference type="InterPro" id="IPR017304">
    <property type="entry name" value="NCK"/>
</dbReference>
<feature type="domain" description="SH3" evidence="8">
    <location>
        <begin position="1"/>
        <end position="60"/>
    </location>
</feature>
<gene>
    <name evidence="9" type="ORF">QYM36_004923</name>
</gene>
<organism evidence="9 10">
    <name type="scientific">Artemia franciscana</name>
    <name type="common">Brine shrimp</name>
    <name type="synonym">Artemia sanfranciscana</name>
    <dbReference type="NCBI Taxonomy" id="6661"/>
    <lineage>
        <taxon>Eukaryota</taxon>
        <taxon>Metazoa</taxon>
        <taxon>Ecdysozoa</taxon>
        <taxon>Arthropoda</taxon>
        <taxon>Crustacea</taxon>
        <taxon>Branchiopoda</taxon>
        <taxon>Anostraca</taxon>
        <taxon>Artemiidae</taxon>
        <taxon>Artemia</taxon>
    </lineage>
</organism>
<dbReference type="EMBL" id="JAVRJZ010000008">
    <property type="protein sequence ID" value="KAK2719264.1"/>
    <property type="molecule type" value="Genomic_DNA"/>
</dbReference>
<dbReference type="GO" id="GO:0005737">
    <property type="term" value="C:cytoplasm"/>
    <property type="evidence" value="ECO:0007669"/>
    <property type="project" value="TreeGrafter"/>
</dbReference>
<evidence type="ECO:0000256" key="3">
    <source>
        <dbReference type="ARBA" id="ARBA00022999"/>
    </source>
</evidence>
<dbReference type="InterPro" id="IPR051184">
    <property type="entry name" value="Tyrosine-phos_adapter"/>
</dbReference>
<dbReference type="GO" id="GO:0048468">
    <property type="term" value="P:cell development"/>
    <property type="evidence" value="ECO:0007669"/>
    <property type="project" value="UniProtKB-ARBA"/>
</dbReference>
<dbReference type="InterPro" id="IPR036860">
    <property type="entry name" value="SH2_dom_sf"/>
</dbReference>
<dbReference type="FunFam" id="2.30.30.40:FF:000110">
    <property type="entry name" value="Cytoplasmic protein"/>
    <property type="match status" value="1"/>
</dbReference>
<keyword evidence="3 4" id="KW-0727">SH2 domain</keyword>
<reference evidence="9" key="1">
    <citation type="submission" date="2023-07" db="EMBL/GenBank/DDBJ databases">
        <title>Chromosome-level genome assembly of Artemia franciscana.</title>
        <authorList>
            <person name="Jo E."/>
        </authorList>
    </citation>
    <scope>NUCLEOTIDE SEQUENCE</scope>
    <source>
        <tissue evidence="9">Whole body</tissue>
    </source>
</reference>
<dbReference type="Proteomes" id="UP001187531">
    <property type="component" value="Unassembled WGS sequence"/>
</dbReference>
<dbReference type="GO" id="GO:0048013">
    <property type="term" value="P:ephrin receptor signaling pathway"/>
    <property type="evidence" value="ECO:0007669"/>
    <property type="project" value="TreeGrafter"/>
</dbReference>
<protein>
    <recommendedName>
        <fullName evidence="11">Cytoplasmic protein NCK2</fullName>
    </recommendedName>
</protein>
<dbReference type="PRINTS" id="PR00499">
    <property type="entry name" value="P67PHOX"/>
</dbReference>
<dbReference type="GO" id="GO:0035591">
    <property type="term" value="F:signaling adaptor activity"/>
    <property type="evidence" value="ECO:0007669"/>
    <property type="project" value="TreeGrafter"/>
</dbReference>
<evidence type="ECO:0000259" key="8">
    <source>
        <dbReference type="PROSITE" id="PS50002"/>
    </source>
</evidence>
<feature type="region of interest" description="Disordered" evidence="6">
    <location>
        <begin position="406"/>
        <end position="428"/>
    </location>
</feature>
<dbReference type="PRINTS" id="PR00452">
    <property type="entry name" value="SH3DOMAIN"/>
</dbReference>
<evidence type="ECO:0000313" key="10">
    <source>
        <dbReference type="Proteomes" id="UP001187531"/>
    </source>
</evidence>
<dbReference type="CDD" id="cd11766">
    <property type="entry name" value="SH3_Nck_2"/>
    <property type="match status" value="1"/>
</dbReference>
<dbReference type="Pfam" id="PF00018">
    <property type="entry name" value="SH3_1"/>
    <property type="match status" value="3"/>
</dbReference>
<dbReference type="Gene3D" id="2.30.30.40">
    <property type="entry name" value="SH3 Domains"/>
    <property type="match status" value="3"/>
</dbReference>
<dbReference type="Pfam" id="PF00017">
    <property type="entry name" value="SH2"/>
    <property type="match status" value="1"/>
</dbReference>
<dbReference type="CDD" id="cd11767">
    <property type="entry name" value="SH3_Nck_3"/>
    <property type="match status" value="1"/>
</dbReference>
<comment type="caution">
    <text evidence="9">The sequence shown here is derived from an EMBL/GenBank/DDBJ whole genome shotgun (WGS) entry which is preliminary data.</text>
</comment>
<evidence type="ECO:0000256" key="6">
    <source>
        <dbReference type="SAM" id="MobiDB-lite"/>
    </source>
</evidence>
<keyword evidence="1 5" id="KW-0728">SH3 domain</keyword>
<dbReference type="PANTHER" id="PTHR19969">
    <property type="entry name" value="SH2-SH3 ADAPTOR PROTEIN-RELATED"/>
    <property type="match status" value="1"/>
</dbReference>
<dbReference type="EMBL" id="JAVRJZ010000008">
    <property type="protein sequence ID" value="KAK2719265.1"/>
    <property type="molecule type" value="Genomic_DNA"/>
</dbReference>
<dbReference type="PRINTS" id="PR00401">
    <property type="entry name" value="SH2DOMAIN"/>
</dbReference>
<dbReference type="PROSITE" id="PS50001">
    <property type="entry name" value="SH2"/>
    <property type="match status" value="1"/>
</dbReference>
<evidence type="ECO:0000256" key="5">
    <source>
        <dbReference type="PROSITE-ProRule" id="PRU00192"/>
    </source>
</evidence>
<feature type="domain" description="SH3" evidence="8">
    <location>
        <begin position="108"/>
        <end position="167"/>
    </location>
</feature>
<feature type="region of interest" description="Disordered" evidence="6">
    <location>
        <begin position="74"/>
        <end position="96"/>
    </location>
</feature>
<dbReference type="FunFam" id="3.30.505.10:FF:000027">
    <property type="entry name" value="Cytoplasmic protein nck1"/>
    <property type="match status" value="1"/>
</dbReference>
<dbReference type="SMART" id="SM00326">
    <property type="entry name" value="SH3"/>
    <property type="match status" value="3"/>
</dbReference>
<evidence type="ECO:0000256" key="2">
    <source>
        <dbReference type="ARBA" id="ARBA00022553"/>
    </source>
</evidence>
<sequence length="428" mass="48522">MEENYVIAKYDYIAQGTQELGLKKNERLLLLDDSKHWWRVQNSKGQSGYVPSNYVKREKPSIFDSIKKKVKKAPIGSSKTLPSGSPVRETDSPGINRRMPAEPILPSDALGCALVRYNYQAQQMDEISLVKGTRVLILEKSSDGWWKGQYNNQVGWFPSNYTIQETTNVGASAEDQQHMYSAAENVLDVVVALYNFQSQNEQELSFVKGERLEILDRPPADPDWFRARNGQGQIGLVPKNYLQEISDFLTEPFRGQNNQARSTLQNAVPPRPNNGVDAAMARSMDCLALNNSKFSSHPQLADKEWFFGAISRNECEQLLNDFGADGDFLVRVSETNVGDFSISLKAPGRNKHFRVQVDKLLFCIGQRRFHSLDQLVEHYQRSPIFTSDKGEKLYLIRPLPRPNPPQPFARQNMPNPQFIRAAPPTIQS</sequence>
<dbReference type="SUPFAM" id="SSF50044">
    <property type="entry name" value="SH3-domain"/>
    <property type="match status" value="3"/>
</dbReference>
<evidence type="ECO:0008006" key="11">
    <source>
        <dbReference type="Google" id="ProtNLM"/>
    </source>
</evidence>
<dbReference type="InterPro" id="IPR001452">
    <property type="entry name" value="SH3_domain"/>
</dbReference>
<evidence type="ECO:0000256" key="4">
    <source>
        <dbReference type="PROSITE-ProRule" id="PRU00191"/>
    </source>
</evidence>
<evidence type="ECO:0000259" key="7">
    <source>
        <dbReference type="PROSITE" id="PS50001"/>
    </source>
</evidence>
<keyword evidence="2" id="KW-0597">Phosphoprotein</keyword>
<dbReference type="FunFam" id="2.30.30.40:FF:000061">
    <property type="entry name" value="Cytoplasmic protein"/>
    <property type="match status" value="1"/>
</dbReference>
<accession>A0AA88LAP0</accession>
<dbReference type="GO" id="GO:0016477">
    <property type="term" value="P:cell migration"/>
    <property type="evidence" value="ECO:0007669"/>
    <property type="project" value="TreeGrafter"/>
</dbReference>
<feature type="domain" description="SH2" evidence="7">
    <location>
        <begin position="305"/>
        <end position="399"/>
    </location>
</feature>
<keyword evidence="10" id="KW-1185">Reference proteome</keyword>
<dbReference type="SUPFAM" id="SSF55550">
    <property type="entry name" value="SH2 domain"/>
    <property type="match status" value="1"/>
</dbReference>
<proteinExistence type="predicted"/>
<dbReference type="PIRSF" id="PIRSF037874">
    <property type="entry name" value="Cytoplasmic_NCK"/>
    <property type="match status" value="1"/>
</dbReference>
<dbReference type="GO" id="GO:0030971">
    <property type="term" value="F:receptor tyrosine kinase binding"/>
    <property type="evidence" value="ECO:0007669"/>
    <property type="project" value="TreeGrafter"/>
</dbReference>
<name>A0AA88LAP0_ARTSF</name>
<feature type="domain" description="SH3" evidence="8">
    <location>
        <begin position="185"/>
        <end position="247"/>
    </location>
</feature>
<evidence type="ECO:0000313" key="9">
    <source>
        <dbReference type="EMBL" id="KAK2719264.1"/>
    </source>
</evidence>
<dbReference type="AlphaFoldDB" id="A0AA88LAP0"/>
<dbReference type="InterPro" id="IPR000980">
    <property type="entry name" value="SH2"/>
</dbReference>
<dbReference type="SMART" id="SM00252">
    <property type="entry name" value="SH2"/>
    <property type="match status" value="1"/>
</dbReference>
<dbReference type="CDD" id="cd11765">
    <property type="entry name" value="SH3_Nck_1"/>
    <property type="match status" value="1"/>
</dbReference>
<evidence type="ECO:0000256" key="1">
    <source>
        <dbReference type="ARBA" id="ARBA00022443"/>
    </source>
</evidence>